<evidence type="ECO:0000313" key="2">
    <source>
        <dbReference type="EMBL" id="TMQ47425.1"/>
    </source>
</evidence>
<name>A0A538S7T1_UNCEI</name>
<gene>
    <name evidence="2" type="ORF">E6K71_09915</name>
    <name evidence="3" type="ORF">E6K75_09905</name>
</gene>
<sequence length="67" mass="7409">MTPQNRMHSLTLIGLGFLILASLARWLLHRATHLPENTVDLATGVLYGLAIGCMLLGIMKSRRRPVV</sequence>
<organism evidence="2 4">
    <name type="scientific">Eiseniibacteriota bacterium</name>
    <dbReference type="NCBI Taxonomy" id="2212470"/>
    <lineage>
        <taxon>Bacteria</taxon>
        <taxon>Candidatus Eiseniibacteriota</taxon>
    </lineage>
</organism>
<comment type="caution">
    <text evidence="2">The sequence shown here is derived from an EMBL/GenBank/DDBJ whole genome shotgun (WGS) entry which is preliminary data.</text>
</comment>
<evidence type="ECO:0000313" key="5">
    <source>
        <dbReference type="Proteomes" id="UP000320913"/>
    </source>
</evidence>
<evidence type="ECO:0000313" key="4">
    <source>
        <dbReference type="Proteomes" id="UP000316292"/>
    </source>
</evidence>
<dbReference type="Proteomes" id="UP000316292">
    <property type="component" value="Unassembled WGS sequence"/>
</dbReference>
<evidence type="ECO:0000313" key="3">
    <source>
        <dbReference type="EMBL" id="TMQ54963.1"/>
    </source>
</evidence>
<keyword evidence="1" id="KW-0472">Membrane</keyword>
<proteinExistence type="predicted"/>
<protein>
    <submittedName>
        <fullName evidence="2">Uncharacterized protein</fullName>
    </submittedName>
</protein>
<accession>A0A538S7T1</accession>
<keyword evidence="1" id="KW-0812">Transmembrane</keyword>
<dbReference type="EMBL" id="VBOR01000111">
    <property type="protein sequence ID" value="TMQ47425.1"/>
    <property type="molecule type" value="Genomic_DNA"/>
</dbReference>
<dbReference type="EMBL" id="VBOV01000282">
    <property type="protein sequence ID" value="TMQ54963.1"/>
    <property type="molecule type" value="Genomic_DNA"/>
</dbReference>
<evidence type="ECO:0000256" key="1">
    <source>
        <dbReference type="SAM" id="Phobius"/>
    </source>
</evidence>
<dbReference type="AlphaFoldDB" id="A0A538S7T1"/>
<feature type="transmembrane region" description="Helical" evidence="1">
    <location>
        <begin position="40"/>
        <end position="59"/>
    </location>
</feature>
<dbReference type="Proteomes" id="UP000320913">
    <property type="component" value="Unassembled WGS sequence"/>
</dbReference>
<keyword evidence="1" id="KW-1133">Transmembrane helix</keyword>
<reference evidence="4 5" key="1">
    <citation type="journal article" date="2019" name="Nat. Microbiol.">
        <title>Mediterranean grassland soil C-N compound turnover is dependent on rainfall and depth, and is mediated by genomically divergent microorganisms.</title>
        <authorList>
            <person name="Diamond S."/>
            <person name="Andeer P.F."/>
            <person name="Li Z."/>
            <person name="Crits-Christoph A."/>
            <person name="Burstein D."/>
            <person name="Anantharaman K."/>
            <person name="Lane K.R."/>
            <person name="Thomas B.C."/>
            <person name="Pan C."/>
            <person name="Northen T.R."/>
            <person name="Banfield J.F."/>
        </authorList>
    </citation>
    <scope>NUCLEOTIDE SEQUENCE [LARGE SCALE GENOMIC DNA]</scope>
    <source>
        <strain evidence="2">WS_1</strain>
        <strain evidence="3">WS_5</strain>
    </source>
</reference>